<dbReference type="PANTHER" id="PTHR46825:SF9">
    <property type="entry name" value="BETA-LACTAMASE-RELATED DOMAIN-CONTAINING PROTEIN"/>
    <property type="match status" value="1"/>
</dbReference>
<dbReference type="PANTHER" id="PTHR46825">
    <property type="entry name" value="D-ALANYL-D-ALANINE-CARBOXYPEPTIDASE/ENDOPEPTIDASE AMPH"/>
    <property type="match status" value="1"/>
</dbReference>
<dbReference type="RefSeq" id="WP_146799220.1">
    <property type="nucleotide sequence ID" value="NZ_VOLP01000010.1"/>
</dbReference>
<evidence type="ECO:0000313" key="3">
    <source>
        <dbReference type="EMBL" id="TWX70058.1"/>
    </source>
</evidence>
<dbReference type="Pfam" id="PF00144">
    <property type="entry name" value="Beta-lactamase"/>
    <property type="match status" value="1"/>
</dbReference>
<reference evidence="3 5" key="1">
    <citation type="submission" date="2019-07" db="EMBL/GenBank/DDBJ databases">
        <title>Genomes of sea-ice associated Colwellia species.</title>
        <authorList>
            <person name="Bowman J.P."/>
        </authorList>
    </citation>
    <scope>NUCLEOTIDE SEQUENCE [LARGE SCALE GENOMIC DNA]</scope>
    <source>
        <strain evidence="2 4">ACAM 607</strain>
        <strain evidence="3 5">IC036</strain>
    </source>
</reference>
<dbReference type="Proteomes" id="UP000321525">
    <property type="component" value="Unassembled WGS sequence"/>
</dbReference>
<evidence type="ECO:0000313" key="5">
    <source>
        <dbReference type="Proteomes" id="UP000321917"/>
    </source>
</evidence>
<dbReference type="InterPro" id="IPR050491">
    <property type="entry name" value="AmpC-like"/>
</dbReference>
<dbReference type="InterPro" id="IPR012338">
    <property type="entry name" value="Beta-lactam/transpept-like"/>
</dbReference>
<evidence type="ECO:0000313" key="2">
    <source>
        <dbReference type="EMBL" id="TWX60303.1"/>
    </source>
</evidence>
<comment type="caution">
    <text evidence="3">The sequence shown here is derived from an EMBL/GenBank/DDBJ whole genome shotgun (WGS) entry which is preliminary data.</text>
</comment>
<name>A0A5C6QMX1_9GAMM</name>
<dbReference type="EMBL" id="VOLQ01000006">
    <property type="protein sequence ID" value="TWX70058.1"/>
    <property type="molecule type" value="Genomic_DNA"/>
</dbReference>
<organism evidence="3 5">
    <name type="scientific">Colwellia hornerae</name>
    <dbReference type="NCBI Taxonomy" id="89402"/>
    <lineage>
        <taxon>Bacteria</taxon>
        <taxon>Pseudomonadati</taxon>
        <taxon>Pseudomonadota</taxon>
        <taxon>Gammaproteobacteria</taxon>
        <taxon>Alteromonadales</taxon>
        <taxon>Colwelliaceae</taxon>
        <taxon>Colwellia</taxon>
    </lineage>
</organism>
<proteinExistence type="predicted"/>
<dbReference type="Gene3D" id="3.40.710.10">
    <property type="entry name" value="DD-peptidase/beta-lactamase superfamily"/>
    <property type="match status" value="1"/>
</dbReference>
<dbReference type="AlphaFoldDB" id="A0A5C6QMX1"/>
<evidence type="ECO:0000313" key="4">
    <source>
        <dbReference type="Proteomes" id="UP000321525"/>
    </source>
</evidence>
<feature type="domain" description="Beta-lactamase-related" evidence="1">
    <location>
        <begin position="32"/>
        <end position="338"/>
    </location>
</feature>
<dbReference type="OrthoDB" id="9794842at2"/>
<keyword evidence="4" id="KW-1185">Reference proteome</keyword>
<dbReference type="Proteomes" id="UP000321917">
    <property type="component" value="Unassembled WGS sequence"/>
</dbReference>
<sequence>MKLSLLFIFIFSVEILSAKTHAESINGYDAILTKHVKNNGPGVAVIVSRGDQVLYQGARGMANVELDVPLSVVSVFRLGSITKQFTAAGILLLQEQGKLSVKDDIHKYVSDFPTEENKVTIENLLTHTSGIANYTEDESLFASEIQAPTNIDKMLERFAKHPMKFKTGEQFRYSNTGYVLLGKIIEVASGQNYAEFIDEHIFKKLKMNSSYFDSPKIIPNRANGYDMGPDGIVNAMYIDMMWPHAAGSLMSTVGDLHLWFNGLATQKLLAESSYQQMLQPFTLNDGSMSSYGYGIESRDLNKYKTYAHGGGIPGFVTNAFYVPEEKLYVAVLSNLSNRNVGILSTLLGAQALDIEVPTFTAVTLNENKVKQFLGTYKTDSGSSRTLSLENGKLYSQRDNRDPEEIFPMADNQFYFEGSLTYLVAERNSEGKKVINAYHQLSSEPEVAILIEKIAIH</sequence>
<dbReference type="InterPro" id="IPR001466">
    <property type="entry name" value="Beta-lactam-related"/>
</dbReference>
<protein>
    <submittedName>
        <fullName evidence="3">Beta-lactamase family protein</fullName>
    </submittedName>
</protein>
<evidence type="ECO:0000259" key="1">
    <source>
        <dbReference type="Pfam" id="PF00144"/>
    </source>
</evidence>
<gene>
    <name evidence="2" type="ORF">ESZ26_07995</name>
    <name evidence="3" type="ORF">ESZ27_04685</name>
</gene>
<dbReference type="EMBL" id="VOLR01000009">
    <property type="protein sequence ID" value="TWX60303.1"/>
    <property type="molecule type" value="Genomic_DNA"/>
</dbReference>
<accession>A0A5C6QMX1</accession>
<dbReference type="SUPFAM" id="SSF56601">
    <property type="entry name" value="beta-lactamase/transpeptidase-like"/>
    <property type="match status" value="1"/>
</dbReference>